<evidence type="ECO:0000313" key="4">
    <source>
        <dbReference type="Proteomes" id="UP000838412"/>
    </source>
</evidence>
<name>A0A8J9YWY4_BRALA</name>
<evidence type="ECO:0000313" key="3">
    <source>
        <dbReference type="EMBL" id="CAH1243155.1"/>
    </source>
</evidence>
<organism evidence="3 4">
    <name type="scientific">Branchiostoma lanceolatum</name>
    <name type="common">Common lancelet</name>
    <name type="synonym">Amphioxus lanceolatum</name>
    <dbReference type="NCBI Taxonomy" id="7740"/>
    <lineage>
        <taxon>Eukaryota</taxon>
        <taxon>Metazoa</taxon>
        <taxon>Chordata</taxon>
        <taxon>Cephalochordata</taxon>
        <taxon>Leptocardii</taxon>
        <taxon>Amphioxiformes</taxon>
        <taxon>Branchiostomatidae</taxon>
        <taxon>Branchiostoma</taxon>
    </lineage>
</organism>
<reference evidence="3" key="1">
    <citation type="submission" date="2022-01" db="EMBL/GenBank/DDBJ databases">
        <authorList>
            <person name="Braso-Vives M."/>
        </authorList>
    </citation>
    <scope>NUCLEOTIDE SEQUENCE</scope>
</reference>
<feature type="transmembrane region" description="Helical" evidence="1">
    <location>
        <begin position="249"/>
        <end position="274"/>
    </location>
</feature>
<dbReference type="AlphaFoldDB" id="A0A8J9YWY4"/>
<sequence length="300" mass="34233">MAEVVWIVLGIIPLLTATVYSERVSVGDDFTAEEIVNVCGHHDRSCAVEEIVCDPKRILETEDLKAVVGAIKGITYPLRRRVCRHHGDFQAILVLLPWLPPNDRVRDRTCNQTTPAAGDQYEMAERLAAGVGFKRFPNKSYCGFVSVFSLGEPVFSMWVKNDRDKNQTMEVTRRMNNTFTRLLSKARREAVITVVEELTLPCDLRPPIFARTLRKPRSDLQFQYAPPCDQNTTLQYIEILGFKLTIEEIIYLTFALIGTLTIFIMSCCICKLCLETSKYRSVRQFYHGSHNETQDEILST</sequence>
<evidence type="ECO:0000256" key="1">
    <source>
        <dbReference type="SAM" id="Phobius"/>
    </source>
</evidence>
<keyword evidence="2" id="KW-0732">Signal</keyword>
<feature type="signal peptide" evidence="2">
    <location>
        <begin position="1"/>
        <end position="21"/>
    </location>
</feature>
<keyword evidence="1" id="KW-0812">Transmembrane</keyword>
<keyword evidence="1" id="KW-0472">Membrane</keyword>
<keyword evidence="4" id="KW-1185">Reference proteome</keyword>
<gene>
    <name evidence="3" type="primary">Hypp7056</name>
    <name evidence="3" type="ORF">BLAG_LOCUS6253</name>
</gene>
<dbReference type="EMBL" id="OV696698">
    <property type="protein sequence ID" value="CAH1243155.1"/>
    <property type="molecule type" value="Genomic_DNA"/>
</dbReference>
<keyword evidence="1" id="KW-1133">Transmembrane helix</keyword>
<accession>A0A8J9YWY4</accession>
<dbReference type="OrthoDB" id="10035159at2759"/>
<protein>
    <submittedName>
        <fullName evidence="3">Hypp7056 protein</fullName>
    </submittedName>
</protein>
<evidence type="ECO:0000256" key="2">
    <source>
        <dbReference type="SAM" id="SignalP"/>
    </source>
</evidence>
<dbReference type="Proteomes" id="UP000838412">
    <property type="component" value="Chromosome 13"/>
</dbReference>
<proteinExistence type="predicted"/>
<feature type="chain" id="PRO_5035421765" evidence="2">
    <location>
        <begin position="22"/>
        <end position="300"/>
    </location>
</feature>